<evidence type="ECO:0000313" key="2">
    <source>
        <dbReference type="EMBL" id="AEP30016.1"/>
    </source>
</evidence>
<dbReference type="eggNOG" id="ENOG502ZCGV">
    <property type="taxonomic scope" value="Bacteria"/>
</dbReference>
<organism evidence="2 3">
    <name type="scientific">Glaciecola nitratireducens (strain JCM 12485 / KCTC 12276 / FR1064)</name>
    <dbReference type="NCBI Taxonomy" id="1085623"/>
    <lineage>
        <taxon>Bacteria</taxon>
        <taxon>Pseudomonadati</taxon>
        <taxon>Pseudomonadota</taxon>
        <taxon>Gammaproteobacteria</taxon>
        <taxon>Alteromonadales</taxon>
        <taxon>Alteromonadaceae</taxon>
        <taxon>Brumicola</taxon>
    </lineage>
</organism>
<dbReference type="PROSITE" id="PS51257">
    <property type="entry name" value="PROKAR_LIPOPROTEIN"/>
    <property type="match status" value="1"/>
</dbReference>
<dbReference type="Proteomes" id="UP000009282">
    <property type="component" value="Chromosome"/>
</dbReference>
<evidence type="ECO:0000256" key="1">
    <source>
        <dbReference type="SAM" id="SignalP"/>
    </source>
</evidence>
<protein>
    <submittedName>
        <fullName evidence="2">Putative lipoprotein</fullName>
    </submittedName>
</protein>
<keyword evidence="1" id="KW-0732">Signal</keyword>
<name>G4QKF0_GLANF</name>
<dbReference type="STRING" id="1085623.GNIT_1907"/>
<dbReference type="KEGG" id="gni:GNIT_1907"/>
<dbReference type="AlphaFoldDB" id="G4QKF0"/>
<dbReference type="RefSeq" id="WP_014108890.1">
    <property type="nucleotide sequence ID" value="NC_016041.1"/>
</dbReference>
<dbReference type="EMBL" id="CP003060">
    <property type="protein sequence ID" value="AEP30016.1"/>
    <property type="molecule type" value="Genomic_DNA"/>
</dbReference>
<keyword evidence="3" id="KW-1185">Reference proteome</keyword>
<proteinExistence type="predicted"/>
<keyword evidence="2" id="KW-0449">Lipoprotein</keyword>
<feature type="chain" id="PRO_5003467890" evidence="1">
    <location>
        <begin position="20"/>
        <end position="152"/>
    </location>
</feature>
<accession>G4QKF0</accession>
<evidence type="ECO:0000313" key="3">
    <source>
        <dbReference type="Proteomes" id="UP000009282"/>
    </source>
</evidence>
<sequence length="152" mass="16935">MNKVCKVILLCLVALTATACNKPEREIKAGRYGMMSDETPQYAALVFIMVIYEDDNLDDAIKISTDKFGRLLKSYHTNSGVQRHVLNLRLTEMTVEPVSGGFQGMTEFKKEATVDVKITGTYNHNKIVDLKTISMVKESGDWKISGVSNTIP</sequence>
<gene>
    <name evidence="2" type="ordered locus">GNIT_1907</name>
</gene>
<dbReference type="OrthoDB" id="5767078at2"/>
<feature type="signal peptide" evidence="1">
    <location>
        <begin position="1"/>
        <end position="19"/>
    </location>
</feature>
<dbReference type="HOGENOM" id="CLU_144715_0_0_6"/>
<reference evidence="2 3" key="1">
    <citation type="journal article" date="2011" name="J. Bacteriol.">
        <title>Complete genome sequence of seawater bacterium Glaciecola nitratireducens FR1064T.</title>
        <authorList>
            <person name="Bian F."/>
            <person name="Qin Q.L."/>
            <person name="Xie B.B."/>
            <person name="Shu Y.L."/>
            <person name="Zhang X.Y."/>
            <person name="Yu Y."/>
            <person name="Chen B."/>
            <person name="Chen X.L."/>
            <person name="Zhou B.C."/>
            <person name="Zhang Y.Z."/>
        </authorList>
    </citation>
    <scope>NUCLEOTIDE SEQUENCE [LARGE SCALE GENOMIC DNA]</scope>
    <source>
        <strain evidence="3">JCM 12485 / KCTC 12276 / FR1064</strain>
    </source>
</reference>